<accession>A0ABR2Q980</accession>
<sequence length="415" mass="45851">MIGRLRPRDMNDRAADFFFFKKHVKKVSFTSKPCPTIAASKQCGSSTTSTPSFSPDSILDLDFGAQLINGVLKSPSSTKRKEKEFTTKVKEGGYDTRVNETVNVITARTSEIGQKTWGIMEGVMAMASQKSIKRIHLLYDDREMEGSGLSGPIPSINAPLQSLRYIIIRDLNRADAAFPLFNASLPSLDRVILRSCNPIGEIPTSLREFRSIKILDLSFNRLSGEIPDLFFILVWIHCMDMFLNGNNFTGAVPSWILGTREDADVSYNNFTSTGGESNCGRNPRLNLFSSILRTNNFTIRKVNCLASWLLPTSHGTIEKIPEPKLASCSFLPTGSASCPILHPNILILGKTGSLAKAFMENSGPSHSDQNTFCHLSDLHVVSGGKRLRRRSKLSILFSCRPRHRATSVLSIATTT</sequence>
<proteinExistence type="predicted"/>
<dbReference type="SUPFAM" id="SSF52058">
    <property type="entry name" value="L domain-like"/>
    <property type="match status" value="1"/>
</dbReference>
<dbReference type="Pfam" id="PF00560">
    <property type="entry name" value="LRR_1"/>
    <property type="match status" value="1"/>
</dbReference>
<dbReference type="PANTHER" id="PTHR47021">
    <property type="entry name" value="ADP-RIBOSYLATION FACTOR GTPASE-ACTIVATING PROTEIN AGD6-RELATED"/>
    <property type="match status" value="1"/>
</dbReference>
<dbReference type="InterPro" id="IPR044519">
    <property type="entry name" value="ARF_GAP_AGD6/7"/>
</dbReference>
<dbReference type="InterPro" id="IPR032675">
    <property type="entry name" value="LRR_dom_sf"/>
</dbReference>
<protein>
    <submittedName>
        <fullName evidence="1">Uncharacterized protein</fullName>
    </submittedName>
</protein>
<comment type="caution">
    <text evidence="1">The sequence shown here is derived from an EMBL/GenBank/DDBJ whole genome shotgun (WGS) entry which is preliminary data.</text>
</comment>
<dbReference type="Proteomes" id="UP001396334">
    <property type="component" value="Unassembled WGS sequence"/>
</dbReference>
<evidence type="ECO:0000313" key="1">
    <source>
        <dbReference type="EMBL" id="KAK8997209.1"/>
    </source>
</evidence>
<gene>
    <name evidence="1" type="ORF">V6N11_020693</name>
</gene>
<organism evidence="1 2">
    <name type="scientific">Hibiscus sabdariffa</name>
    <name type="common">roselle</name>
    <dbReference type="NCBI Taxonomy" id="183260"/>
    <lineage>
        <taxon>Eukaryota</taxon>
        <taxon>Viridiplantae</taxon>
        <taxon>Streptophyta</taxon>
        <taxon>Embryophyta</taxon>
        <taxon>Tracheophyta</taxon>
        <taxon>Spermatophyta</taxon>
        <taxon>Magnoliopsida</taxon>
        <taxon>eudicotyledons</taxon>
        <taxon>Gunneridae</taxon>
        <taxon>Pentapetalae</taxon>
        <taxon>rosids</taxon>
        <taxon>malvids</taxon>
        <taxon>Malvales</taxon>
        <taxon>Malvaceae</taxon>
        <taxon>Malvoideae</taxon>
        <taxon>Hibiscus</taxon>
    </lineage>
</organism>
<evidence type="ECO:0000313" key="2">
    <source>
        <dbReference type="Proteomes" id="UP001396334"/>
    </source>
</evidence>
<reference evidence="1 2" key="1">
    <citation type="journal article" date="2024" name="G3 (Bethesda)">
        <title>Genome assembly of Hibiscus sabdariffa L. provides insights into metabolisms of medicinal natural products.</title>
        <authorList>
            <person name="Kim T."/>
        </authorList>
    </citation>
    <scope>NUCLEOTIDE SEQUENCE [LARGE SCALE GENOMIC DNA]</scope>
    <source>
        <strain evidence="1">TK-2024</strain>
        <tissue evidence="1">Old leaves</tissue>
    </source>
</reference>
<dbReference type="PANTHER" id="PTHR47021:SF4">
    <property type="entry name" value="ADP-RIBOSYLATION FACTOR GTPASE-ACTIVATING PROTEIN AGD6-RELATED"/>
    <property type="match status" value="1"/>
</dbReference>
<keyword evidence="2" id="KW-1185">Reference proteome</keyword>
<dbReference type="Gene3D" id="3.80.10.10">
    <property type="entry name" value="Ribonuclease Inhibitor"/>
    <property type="match status" value="1"/>
</dbReference>
<dbReference type="InterPro" id="IPR001611">
    <property type="entry name" value="Leu-rich_rpt"/>
</dbReference>
<name>A0ABR2Q980_9ROSI</name>
<dbReference type="EMBL" id="JBBPBN010000043">
    <property type="protein sequence ID" value="KAK8997209.1"/>
    <property type="molecule type" value="Genomic_DNA"/>
</dbReference>